<dbReference type="InterPro" id="IPR050097">
    <property type="entry name" value="Ferredoxin-NADP_redctase_2"/>
</dbReference>
<dbReference type="PRINTS" id="PR00469">
    <property type="entry name" value="PNDRDTASEII"/>
</dbReference>
<dbReference type="AlphaFoldDB" id="A0A1X9LRX8"/>
<comment type="catalytic activity">
    <reaction evidence="3">
        <text>[thioredoxin]-dithiol + NADP(+) = [thioredoxin]-disulfide + NADPH + H(+)</text>
        <dbReference type="Rhea" id="RHEA:20345"/>
        <dbReference type="Rhea" id="RHEA-COMP:10698"/>
        <dbReference type="Rhea" id="RHEA-COMP:10700"/>
        <dbReference type="ChEBI" id="CHEBI:15378"/>
        <dbReference type="ChEBI" id="CHEBI:29950"/>
        <dbReference type="ChEBI" id="CHEBI:50058"/>
        <dbReference type="ChEBI" id="CHEBI:57783"/>
        <dbReference type="ChEBI" id="CHEBI:58349"/>
        <dbReference type="EC" id="1.8.1.9"/>
    </reaction>
</comment>
<evidence type="ECO:0000256" key="2">
    <source>
        <dbReference type="ARBA" id="ARBA00023002"/>
    </source>
</evidence>
<evidence type="ECO:0000313" key="5">
    <source>
        <dbReference type="Proteomes" id="UP000192775"/>
    </source>
</evidence>
<dbReference type="SUPFAM" id="SSF51905">
    <property type="entry name" value="FAD/NAD(P)-binding domain"/>
    <property type="match status" value="1"/>
</dbReference>
<evidence type="ECO:0000313" key="4">
    <source>
        <dbReference type="EMBL" id="ARJ05919.1"/>
    </source>
</evidence>
<keyword evidence="2" id="KW-0560">Oxidoreductase</keyword>
<dbReference type="Gene3D" id="3.50.50.60">
    <property type="entry name" value="FAD/NAD(P)-binding domain"/>
    <property type="match status" value="2"/>
</dbReference>
<protein>
    <submittedName>
        <fullName evidence="4">Pyridine nucleotide-disulfide oxidoreductase</fullName>
    </submittedName>
</protein>
<proteinExistence type="predicted"/>
<reference evidence="4 5" key="1">
    <citation type="submission" date="2017-04" db="EMBL/GenBank/DDBJ databases">
        <authorList>
            <person name="Afonso C.L."/>
            <person name="Miller P.J."/>
            <person name="Scott M.A."/>
            <person name="Spackman E."/>
            <person name="Goraichik I."/>
            <person name="Dimitrov K.M."/>
            <person name="Suarez D.L."/>
            <person name="Swayne D.E."/>
        </authorList>
    </citation>
    <scope>NUCLEOTIDE SEQUENCE [LARGE SCALE GENOMIC DNA]</scope>
    <source>
        <strain evidence="5">XA(T)</strain>
    </source>
</reference>
<keyword evidence="5" id="KW-1185">Reference proteome</keyword>
<dbReference type="KEGG" id="cphy:B5808_12305"/>
<dbReference type="Proteomes" id="UP000192775">
    <property type="component" value="Chromosome"/>
</dbReference>
<dbReference type="EMBL" id="CP020715">
    <property type="protein sequence ID" value="ARJ05919.1"/>
    <property type="molecule type" value="Genomic_DNA"/>
</dbReference>
<dbReference type="RefSeq" id="WP_085020057.1">
    <property type="nucleotide sequence ID" value="NZ_BMHD01000001.1"/>
</dbReference>
<gene>
    <name evidence="4" type="ORF">B5808_12305</name>
</gene>
<name>A0A1X9LRX8_9MICO</name>
<accession>A0A1X9LRX8</accession>
<dbReference type="Pfam" id="PF07992">
    <property type="entry name" value="Pyr_redox_2"/>
    <property type="match status" value="1"/>
</dbReference>
<organism evidence="4 5">
    <name type="scientific">Cnuibacter physcomitrellae</name>
    <dbReference type="NCBI Taxonomy" id="1619308"/>
    <lineage>
        <taxon>Bacteria</taxon>
        <taxon>Bacillati</taxon>
        <taxon>Actinomycetota</taxon>
        <taxon>Actinomycetes</taxon>
        <taxon>Micrococcales</taxon>
        <taxon>Microbacteriaceae</taxon>
        <taxon>Cnuibacter</taxon>
    </lineage>
</organism>
<dbReference type="InterPro" id="IPR023753">
    <property type="entry name" value="FAD/NAD-binding_dom"/>
</dbReference>
<dbReference type="GO" id="GO:0004791">
    <property type="term" value="F:thioredoxin-disulfide reductase (NADPH) activity"/>
    <property type="evidence" value="ECO:0007669"/>
    <property type="project" value="UniProtKB-EC"/>
</dbReference>
<sequence>MSTVTNVDPGAVSVPGFAGDDYEVVIIGGGPAGLSAGLNLVRQRRRVLILDSNRPRHSATLVSHGFLTRDGVSPLELRGLGREEFSGYPTAEFHQGLVSSIAPRDDDGWFAISARGVRGSADRSVRARVVLLASGLAETLPGLPSIRAFYGTALHSCIECDAFDKSAAPLALLGDTADLHERAVLISQVTDDLVVFTLGSDAVTSDEEADLLDRGVRVERAAVSDVAGDRSGMTGVVLADGTVVPRTGGFVRPHWSAPLEFAEALGLARDADGFVQVDGVGRTSVAGVWAAGDITPPGPQQLIVAAGAGARTAAAVNRTLLAL</sequence>
<dbReference type="PRINTS" id="PR00368">
    <property type="entry name" value="FADPNR"/>
</dbReference>
<keyword evidence="1" id="KW-0285">Flavoprotein</keyword>
<dbReference type="STRING" id="1619308.B5808_12305"/>
<dbReference type="PANTHER" id="PTHR48105">
    <property type="entry name" value="THIOREDOXIN REDUCTASE 1-RELATED-RELATED"/>
    <property type="match status" value="1"/>
</dbReference>
<dbReference type="InterPro" id="IPR036188">
    <property type="entry name" value="FAD/NAD-bd_sf"/>
</dbReference>
<evidence type="ECO:0000256" key="3">
    <source>
        <dbReference type="ARBA" id="ARBA00048132"/>
    </source>
</evidence>
<evidence type="ECO:0000256" key="1">
    <source>
        <dbReference type="ARBA" id="ARBA00022630"/>
    </source>
</evidence>